<sequence>MELEPVSRHLGNHLIKTKNLNDYAIFISTYLDPNVVSDFSYRKIMPYQKDKKSINSMKILSLDTDILGVVLSKDITYENLFVILDNFYQQEPKDQDYCKVFSEIKNYQKLG</sequence>
<dbReference type="Gene3D" id="3.40.91.50">
    <property type="match status" value="1"/>
</dbReference>
<reference evidence="1 2" key="1">
    <citation type="journal article" date="2013" name="PLoS ONE">
        <title>Sequence Divergence and Conservation in Genomes ofHelicobacter cetorum Strains from a Dolphin and a Whale.</title>
        <authorList>
            <person name="Kersulyte D."/>
            <person name="Rossi M."/>
            <person name="Berg D.E."/>
        </authorList>
    </citation>
    <scope>NUCLEOTIDE SEQUENCE [LARGE SCALE GENOMIC DNA]</scope>
    <source>
        <strain evidence="1 2">MIT 99-5656</strain>
    </source>
</reference>
<organism evidence="1 2">
    <name type="scientific">Helicobacter cetorum (strain ATCC BAA-540 / CCUG 52418 / MIT 99-5656)</name>
    <dbReference type="NCBI Taxonomy" id="1163745"/>
    <lineage>
        <taxon>Bacteria</taxon>
        <taxon>Pseudomonadati</taxon>
        <taxon>Campylobacterota</taxon>
        <taxon>Epsilonproteobacteria</taxon>
        <taxon>Campylobacterales</taxon>
        <taxon>Helicobacteraceae</taxon>
        <taxon>Helicobacter</taxon>
    </lineage>
</organism>
<keyword evidence="2" id="KW-1185">Reference proteome</keyword>
<dbReference type="Proteomes" id="UP000005013">
    <property type="component" value="Chromosome"/>
</dbReference>
<dbReference type="PATRIC" id="fig|1163745.3.peg.1075"/>
<name>I0ESV1_HELCM</name>
<gene>
    <name evidence="1" type="ordered locus">HCD_05090</name>
</gene>
<evidence type="ECO:0000313" key="2">
    <source>
        <dbReference type="Proteomes" id="UP000005013"/>
    </source>
</evidence>
<dbReference type="EMBL" id="CP003481">
    <property type="protein sequence ID" value="AFI06020.1"/>
    <property type="molecule type" value="Genomic_DNA"/>
</dbReference>
<dbReference type="Pfam" id="PF09491">
    <property type="entry name" value="RE_AlwI"/>
    <property type="match status" value="1"/>
</dbReference>
<protein>
    <submittedName>
        <fullName evidence="1">Uncharacterized protein</fullName>
    </submittedName>
</protein>
<dbReference type="AlphaFoldDB" id="I0ESV1"/>
<dbReference type="HOGENOM" id="CLU_2154861_0_0_7"/>
<dbReference type="KEGG" id="hcm:HCD_05090"/>
<evidence type="ECO:0000313" key="1">
    <source>
        <dbReference type="EMBL" id="AFI06020.1"/>
    </source>
</evidence>
<proteinExistence type="predicted"/>
<dbReference type="InterPro" id="IPR018573">
    <property type="entry name" value="Restrct_endonuc_II_AlwI"/>
</dbReference>
<accession>I0ESV1</accession>